<evidence type="ECO:0000256" key="4">
    <source>
        <dbReference type="ARBA" id="ARBA00022692"/>
    </source>
</evidence>
<sequence>MANRDRHAVAPRWNPQLAILATAGFFLILGWLQKAPCLRGNVNAEGQAHLDWSGRPQYTAACYSDQIPLFGGRGLDTLTVPYFQSITTDGVERWMEYPVLSGFYQYFAAALARPVHAAWDSLGLPPVPASVVFFAVSSIGLALCWLIGVALLTRLVGARTWDAMLMAASPLVIVHAFTNFDLLSIVFAVGCLAAWANHKPLLAGVLGGLGVAAKLWPAFILGALLLLCLKTRAWRELGRMLGGAIGSWALLNAPVMIAAPRGWGEFFRLNSVRGYEGSTIYAVIAHMTGNQAWDGGSPSKAIEGVETLNYITAGLLLVALVALGWFVVFYLRTTPRVAQVAFLAVLAFLLTNKVWSPQYSIWLVPLIALALPRWRLYFIWATIEAGYWYLRMWQFLPAEEAAPNWLVDSVTVLRLGLLVAMAVIVIRDMLQTDGRLTAPGRQGDLVRAAHSGADPLAGILAAKEPGARRLTSEKESGATTVKKKPAGKNRSEAAPATD</sequence>
<evidence type="ECO:0000256" key="6">
    <source>
        <dbReference type="ARBA" id="ARBA00023136"/>
    </source>
</evidence>
<dbReference type="Proteomes" id="UP000249451">
    <property type="component" value="Unassembled WGS sequence"/>
</dbReference>
<organism evidence="10 11">
    <name type="scientific">Corynebacterium urealyticum</name>
    <dbReference type="NCBI Taxonomy" id="43771"/>
    <lineage>
        <taxon>Bacteria</taxon>
        <taxon>Bacillati</taxon>
        <taxon>Actinomycetota</taxon>
        <taxon>Actinomycetes</taxon>
        <taxon>Mycobacteriales</taxon>
        <taxon>Corynebacteriaceae</taxon>
        <taxon>Corynebacterium</taxon>
    </lineage>
</organism>
<evidence type="ECO:0000256" key="3">
    <source>
        <dbReference type="ARBA" id="ARBA00022679"/>
    </source>
</evidence>
<feature type="transmembrane region" description="Helical" evidence="9">
    <location>
        <begin position="201"/>
        <end position="229"/>
    </location>
</feature>
<reference evidence="10 11" key="1">
    <citation type="submission" date="2017-11" db="EMBL/GenBank/DDBJ databases">
        <title>Infants hospitalized years apart are colonized by the same room-sourced microbial strains.</title>
        <authorList>
            <person name="Brooks B."/>
            <person name="Olm M.R."/>
            <person name="Firek B.A."/>
            <person name="Baker R."/>
            <person name="Thomas B.C."/>
            <person name="Morowitz M.J."/>
            <person name="Banfield J.F."/>
        </authorList>
    </citation>
    <scope>NUCLEOTIDE SEQUENCE [LARGE SCALE GENOMIC DNA]</scope>
    <source>
        <strain evidence="10">S2_012_000_R3_87</strain>
    </source>
</reference>
<keyword evidence="6 9" id="KW-0472">Membrane</keyword>
<name>A0A2W5D508_9CORY</name>
<evidence type="ECO:0000256" key="5">
    <source>
        <dbReference type="ARBA" id="ARBA00022989"/>
    </source>
</evidence>
<feature type="transmembrane region" description="Helical" evidence="9">
    <location>
        <begin position="376"/>
        <end position="393"/>
    </location>
</feature>
<keyword evidence="3" id="KW-0808">Transferase</keyword>
<keyword evidence="5 9" id="KW-1133">Transmembrane helix</keyword>
<feature type="transmembrane region" description="Helical" evidence="9">
    <location>
        <begin position="164"/>
        <end position="195"/>
    </location>
</feature>
<feature type="compositionally biased region" description="Basic and acidic residues" evidence="8">
    <location>
        <begin position="465"/>
        <end position="476"/>
    </location>
</feature>
<feature type="transmembrane region" description="Helical" evidence="9">
    <location>
        <begin position="13"/>
        <end position="32"/>
    </location>
</feature>
<keyword evidence="2" id="KW-1003">Cell membrane</keyword>
<gene>
    <name evidence="10" type="ORF">DI609_02870</name>
</gene>
<feature type="transmembrane region" description="Helical" evidence="9">
    <location>
        <begin position="405"/>
        <end position="426"/>
    </location>
</feature>
<evidence type="ECO:0000256" key="1">
    <source>
        <dbReference type="ARBA" id="ARBA00004651"/>
    </source>
</evidence>
<dbReference type="EMBL" id="QFNY01000044">
    <property type="protein sequence ID" value="PZP02132.1"/>
    <property type="molecule type" value="Genomic_DNA"/>
</dbReference>
<evidence type="ECO:0000256" key="9">
    <source>
        <dbReference type="SAM" id="Phobius"/>
    </source>
</evidence>
<keyword evidence="4 9" id="KW-0812">Transmembrane</keyword>
<evidence type="ECO:0000256" key="7">
    <source>
        <dbReference type="ARBA" id="ARBA00024033"/>
    </source>
</evidence>
<dbReference type="PIRSF" id="PIRSF010361">
    <property type="entry name" value="UCP010361"/>
    <property type="match status" value="1"/>
</dbReference>
<accession>A0A2W5D508</accession>
<dbReference type="Pfam" id="PF09594">
    <property type="entry name" value="GT87"/>
    <property type="match status" value="1"/>
</dbReference>
<comment type="subcellular location">
    <subcellularLocation>
        <location evidence="1">Cell membrane</location>
        <topology evidence="1">Multi-pass membrane protein</topology>
    </subcellularLocation>
</comment>
<evidence type="ECO:0000256" key="2">
    <source>
        <dbReference type="ARBA" id="ARBA00022475"/>
    </source>
</evidence>
<evidence type="ECO:0000313" key="10">
    <source>
        <dbReference type="EMBL" id="PZP02132.1"/>
    </source>
</evidence>
<evidence type="ECO:0008006" key="12">
    <source>
        <dbReference type="Google" id="ProtNLM"/>
    </source>
</evidence>
<dbReference type="InterPro" id="IPR018584">
    <property type="entry name" value="GT87"/>
</dbReference>
<evidence type="ECO:0000313" key="11">
    <source>
        <dbReference type="Proteomes" id="UP000249451"/>
    </source>
</evidence>
<feature type="region of interest" description="Disordered" evidence="8">
    <location>
        <begin position="465"/>
        <end position="498"/>
    </location>
</feature>
<comment type="similarity">
    <text evidence="7">Belongs to the glycosyltransferase 87 family.</text>
</comment>
<proteinExistence type="inferred from homology"/>
<evidence type="ECO:0000256" key="8">
    <source>
        <dbReference type="SAM" id="MobiDB-lite"/>
    </source>
</evidence>
<feature type="transmembrane region" description="Helical" evidence="9">
    <location>
        <begin position="308"/>
        <end position="331"/>
    </location>
</feature>
<comment type="caution">
    <text evidence="10">The sequence shown here is derived from an EMBL/GenBank/DDBJ whole genome shotgun (WGS) entry which is preliminary data.</text>
</comment>
<protein>
    <recommendedName>
        <fullName evidence="12">DUF2029 domain-containing protein</fullName>
    </recommendedName>
</protein>
<dbReference type="AlphaFoldDB" id="A0A2W5D508"/>
<dbReference type="GO" id="GO:0005886">
    <property type="term" value="C:plasma membrane"/>
    <property type="evidence" value="ECO:0007669"/>
    <property type="project" value="UniProtKB-SubCell"/>
</dbReference>
<feature type="transmembrane region" description="Helical" evidence="9">
    <location>
        <begin position="131"/>
        <end position="152"/>
    </location>
</feature>
<dbReference type="InterPro" id="IPR016570">
    <property type="entry name" value="UCP010361"/>
</dbReference>
<dbReference type="GO" id="GO:0016758">
    <property type="term" value="F:hexosyltransferase activity"/>
    <property type="evidence" value="ECO:0007669"/>
    <property type="project" value="InterPro"/>
</dbReference>